<dbReference type="Proteomes" id="UP000311713">
    <property type="component" value="Unassembled WGS sequence"/>
</dbReference>
<accession>A0A5C4VAQ5</accession>
<protein>
    <recommendedName>
        <fullName evidence="4">Integral membrane protein</fullName>
    </recommendedName>
</protein>
<dbReference type="AlphaFoldDB" id="A0A5C4VAQ5"/>
<evidence type="ECO:0000313" key="2">
    <source>
        <dbReference type="EMBL" id="TNM32947.1"/>
    </source>
</evidence>
<feature type="transmembrane region" description="Helical" evidence="1">
    <location>
        <begin position="109"/>
        <end position="128"/>
    </location>
</feature>
<keyword evidence="1" id="KW-0812">Transmembrane</keyword>
<feature type="transmembrane region" description="Helical" evidence="1">
    <location>
        <begin position="86"/>
        <end position="103"/>
    </location>
</feature>
<dbReference type="RefSeq" id="WP_139641628.1">
    <property type="nucleotide sequence ID" value="NZ_BAAAZS010000009.1"/>
</dbReference>
<organism evidence="2 3">
    <name type="scientific">Streptomyces sedi</name>
    <dbReference type="NCBI Taxonomy" id="555059"/>
    <lineage>
        <taxon>Bacteria</taxon>
        <taxon>Bacillati</taxon>
        <taxon>Actinomycetota</taxon>
        <taxon>Actinomycetes</taxon>
        <taxon>Kitasatosporales</taxon>
        <taxon>Streptomycetaceae</taxon>
        <taxon>Streptomyces</taxon>
    </lineage>
</organism>
<keyword evidence="3" id="KW-1185">Reference proteome</keyword>
<name>A0A5C4VAQ5_9ACTN</name>
<feature type="transmembrane region" description="Helical" evidence="1">
    <location>
        <begin position="53"/>
        <end position="74"/>
    </location>
</feature>
<evidence type="ECO:0000256" key="1">
    <source>
        <dbReference type="SAM" id="Phobius"/>
    </source>
</evidence>
<dbReference type="EMBL" id="VDGT01000003">
    <property type="protein sequence ID" value="TNM32947.1"/>
    <property type="molecule type" value="Genomic_DNA"/>
</dbReference>
<evidence type="ECO:0008006" key="4">
    <source>
        <dbReference type="Google" id="ProtNLM"/>
    </source>
</evidence>
<dbReference type="OrthoDB" id="4333492at2"/>
<reference evidence="2 3" key="1">
    <citation type="submission" date="2019-06" db="EMBL/GenBank/DDBJ databases">
        <title>Draft genome of Streptomyces sedi sp. JCM16909.</title>
        <authorList>
            <person name="Klykleung N."/>
            <person name="Tanasupawat S."/>
            <person name="Kudo T."/>
            <person name="Yuki M."/>
            <person name="Ohkuma M."/>
        </authorList>
    </citation>
    <scope>NUCLEOTIDE SEQUENCE [LARGE SCALE GENOMIC DNA]</scope>
    <source>
        <strain evidence="2 3">JCM 16909</strain>
    </source>
</reference>
<proteinExistence type="predicted"/>
<sequence>MSETSARDAERTDAERPRRVAVAAAVCGVQGAVLAAVGTVILVLAIVGDPGDLTQAIAGSVTLLALAVVPLVAGHGLWRLRRWSRGPGVMAQLLALPIAFTLLGSGGGWVLAALPLAASALLVLGCLLSPTATEALGVGPRSA</sequence>
<evidence type="ECO:0000313" key="3">
    <source>
        <dbReference type="Proteomes" id="UP000311713"/>
    </source>
</evidence>
<comment type="caution">
    <text evidence="2">The sequence shown here is derived from an EMBL/GenBank/DDBJ whole genome shotgun (WGS) entry which is preliminary data.</text>
</comment>
<gene>
    <name evidence="2" type="ORF">FH715_06495</name>
</gene>
<feature type="transmembrane region" description="Helical" evidence="1">
    <location>
        <begin position="20"/>
        <end position="47"/>
    </location>
</feature>
<keyword evidence="1" id="KW-1133">Transmembrane helix</keyword>
<keyword evidence="1" id="KW-0472">Membrane</keyword>